<comment type="caution">
    <text evidence="4">The sequence shown here is derived from an EMBL/GenBank/DDBJ whole genome shotgun (WGS) entry which is preliminary data.</text>
</comment>
<dbReference type="EMBL" id="LQOS01000020">
    <property type="protein sequence ID" value="ORV43065.1"/>
    <property type="molecule type" value="Genomic_DNA"/>
</dbReference>
<feature type="signal peptide" evidence="2">
    <location>
        <begin position="1"/>
        <end position="24"/>
    </location>
</feature>
<feature type="chain" id="PRO_5010865708" description="L,D-TPase catalytic domain-containing protein" evidence="2">
    <location>
        <begin position="25"/>
        <end position="217"/>
    </location>
</feature>
<evidence type="ECO:0000256" key="1">
    <source>
        <dbReference type="PROSITE-ProRule" id="PRU01373"/>
    </source>
</evidence>
<dbReference type="RefSeq" id="WP_085189643.1">
    <property type="nucleotide sequence ID" value="NZ_AP022605.1"/>
</dbReference>
<protein>
    <recommendedName>
        <fullName evidence="3">L,D-TPase catalytic domain-containing protein</fullName>
    </recommendedName>
</protein>
<dbReference type="AlphaFoldDB" id="A0A1X1TET4"/>
<dbReference type="PROSITE" id="PS52029">
    <property type="entry name" value="LD_TPASE"/>
    <property type="match status" value="1"/>
</dbReference>
<keyword evidence="2" id="KW-0732">Signal</keyword>
<feature type="domain" description="L,D-TPase catalytic" evidence="3">
    <location>
        <begin position="41"/>
        <end position="216"/>
    </location>
</feature>
<evidence type="ECO:0000313" key="5">
    <source>
        <dbReference type="Proteomes" id="UP000193564"/>
    </source>
</evidence>
<dbReference type="GO" id="GO:0009252">
    <property type="term" value="P:peptidoglycan biosynthetic process"/>
    <property type="evidence" value="ECO:0007669"/>
    <property type="project" value="UniProtKB-KW"/>
</dbReference>
<evidence type="ECO:0000259" key="3">
    <source>
        <dbReference type="PROSITE" id="PS52029"/>
    </source>
</evidence>
<accession>A0A1X1TET4</accession>
<dbReference type="Pfam" id="PF03734">
    <property type="entry name" value="YkuD"/>
    <property type="match status" value="1"/>
</dbReference>
<keyword evidence="1" id="KW-0133">Cell shape</keyword>
<dbReference type="Proteomes" id="UP000193564">
    <property type="component" value="Unassembled WGS sequence"/>
</dbReference>
<sequence>MRRLLTLLCAAAVCLVAGAPAAPAAAPWFASSVGAATQVISVVGVGGSSAKMDVYQRTAAGWQPIAVGIPAFIGAKGMAPQTHDGEMMTPMGVFTLDFAFGTEPNPGGGLPYVQVGPDHWWDGDMKSPTYNTMQVCKKQQCRFDTSLSAGTENLDIPQYRHAVVMGVNKARVPGNGGAFFVHTTGGGPTAGCVAIDDGRLVELMRWLRPGALIAISK</sequence>
<name>A0A1X1TET4_9MYCO</name>
<organism evidence="4 5">
    <name type="scientific">Mycolicibacterium doricum</name>
    <dbReference type="NCBI Taxonomy" id="126673"/>
    <lineage>
        <taxon>Bacteria</taxon>
        <taxon>Bacillati</taxon>
        <taxon>Actinomycetota</taxon>
        <taxon>Actinomycetes</taxon>
        <taxon>Mycobacteriales</taxon>
        <taxon>Mycobacteriaceae</taxon>
        <taxon>Mycolicibacterium</taxon>
    </lineage>
</organism>
<dbReference type="GO" id="GO:0071555">
    <property type="term" value="P:cell wall organization"/>
    <property type="evidence" value="ECO:0007669"/>
    <property type="project" value="UniProtKB-UniRule"/>
</dbReference>
<feature type="active site" description="Proton donor/acceptor" evidence="1">
    <location>
        <position position="182"/>
    </location>
</feature>
<reference evidence="4 5" key="1">
    <citation type="submission" date="2016-01" db="EMBL/GenBank/DDBJ databases">
        <title>The new phylogeny of the genus Mycobacterium.</title>
        <authorList>
            <person name="Tarcisio F."/>
            <person name="Conor M."/>
            <person name="Antonella G."/>
            <person name="Elisabetta G."/>
            <person name="Giulia F.S."/>
            <person name="Sara T."/>
            <person name="Anna F."/>
            <person name="Clotilde B."/>
            <person name="Roberto B."/>
            <person name="Veronica D.S."/>
            <person name="Fabio R."/>
            <person name="Monica P."/>
            <person name="Olivier J."/>
            <person name="Enrico T."/>
            <person name="Nicola S."/>
        </authorList>
    </citation>
    <scope>NUCLEOTIDE SEQUENCE [LARGE SCALE GENOMIC DNA]</scope>
    <source>
        <strain evidence="4 5">DSM 44339</strain>
    </source>
</reference>
<dbReference type="PANTHER" id="PTHR38589:SF1">
    <property type="entry name" value="BLR0621 PROTEIN"/>
    <property type="match status" value="1"/>
</dbReference>
<evidence type="ECO:0000313" key="4">
    <source>
        <dbReference type="EMBL" id="ORV43065.1"/>
    </source>
</evidence>
<keyword evidence="1" id="KW-0961">Cell wall biogenesis/degradation</keyword>
<dbReference type="InterPro" id="IPR005490">
    <property type="entry name" value="LD_TPept_cat_dom"/>
</dbReference>
<dbReference type="GO" id="GO:0008360">
    <property type="term" value="P:regulation of cell shape"/>
    <property type="evidence" value="ECO:0007669"/>
    <property type="project" value="UniProtKB-UniRule"/>
</dbReference>
<comment type="pathway">
    <text evidence="1">Cell wall biogenesis; peptidoglycan biosynthesis.</text>
</comment>
<dbReference type="PANTHER" id="PTHR38589">
    <property type="entry name" value="BLR0621 PROTEIN"/>
    <property type="match status" value="1"/>
</dbReference>
<dbReference type="STRING" id="126673.AWC01_06965"/>
<evidence type="ECO:0000256" key="2">
    <source>
        <dbReference type="SAM" id="SignalP"/>
    </source>
</evidence>
<keyword evidence="5" id="KW-1185">Reference proteome</keyword>
<feature type="active site" description="Nucleophile" evidence="1">
    <location>
        <position position="192"/>
    </location>
</feature>
<keyword evidence="1" id="KW-0573">Peptidoglycan synthesis</keyword>
<proteinExistence type="predicted"/>
<dbReference type="GO" id="GO:0016740">
    <property type="term" value="F:transferase activity"/>
    <property type="evidence" value="ECO:0007669"/>
    <property type="project" value="InterPro"/>
</dbReference>
<gene>
    <name evidence="4" type="ORF">AWC01_06965</name>
</gene>